<feature type="chain" id="PRO_5030615961" description="Plastid lipid-associated protein/fibrillin conserved domain-containing protein" evidence="3">
    <location>
        <begin position="23"/>
        <end position="254"/>
    </location>
</feature>
<keyword evidence="2" id="KW-0934">Plastid</keyword>
<feature type="signal peptide" evidence="3">
    <location>
        <begin position="1"/>
        <end position="22"/>
    </location>
</feature>
<evidence type="ECO:0000256" key="3">
    <source>
        <dbReference type="SAM" id="SignalP"/>
    </source>
</evidence>
<dbReference type="InterPro" id="IPR006843">
    <property type="entry name" value="PAP/fibrillin_dom"/>
</dbReference>
<proteinExistence type="predicted"/>
<dbReference type="AlphaFoldDB" id="A0A7S1XTL5"/>
<protein>
    <recommendedName>
        <fullName evidence="4">Plastid lipid-associated protein/fibrillin conserved domain-containing protein</fullName>
    </recommendedName>
</protein>
<keyword evidence="3" id="KW-0732">Signal</keyword>
<evidence type="ECO:0000256" key="1">
    <source>
        <dbReference type="ARBA" id="ARBA00004474"/>
    </source>
</evidence>
<comment type="subcellular location">
    <subcellularLocation>
        <location evidence="1">Plastid</location>
    </subcellularLocation>
</comment>
<evidence type="ECO:0000256" key="2">
    <source>
        <dbReference type="ARBA" id="ARBA00022640"/>
    </source>
</evidence>
<evidence type="ECO:0000313" key="5">
    <source>
        <dbReference type="EMBL" id="CAD9261335.1"/>
    </source>
</evidence>
<dbReference type="PANTHER" id="PTHR31906">
    <property type="entry name" value="PLASTID-LIPID-ASSOCIATED PROTEIN 4, CHLOROPLASTIC-RELATED"/>
    <property type="match status" value="1"/>
</dbReference>
<dbReference type="GO" id="GO:0009536">
    <property type="term" value="C:plastid"/>
    <property type="evidence" value="ECO:0007669"/>
    <property type="project" value="UniProtKB-SubCell"/>
</dbReference>
<feature type="domain" description="Plastid lipid-associated protein/fibrillin conserved" evidence="4">
    <location>
        <begin position="71"/>
        <end position="222"/>
    </location>
</feature>
<reference evidence="5" key="1">
    <citation type="submission" date="2021-01" db="EMBL/GenBank/DDBJ databases">
        <authorList>
            <person name="Corre E."/>
            <person name="Pelletier E."/>
            <person name="Niang G."/>
            <person name="Scheremetjew M."/>
            <person name="Finn R."/>
            <person name="Kale V."/>
            <person name="Holt S."/>
            <person name="Cochrane G."/>
            <person name="Meng A."/>
            <person name="Brown T."/>
            <person name="Cohen L."/>
        </authorList>
    </citation>
    <scope>NUCLEOTIDE SEQUENCE</scope>
    <source>
        <strain evidence="5">CCMP2877</strain>
    </source>
</reference>
<name>A0A7S1XTL5_9STRA</name>
<sequence>MSALRLTLVVFAALALGPPRAALGFMAKAPRSRRALHRLSMTSSLDTVDEGVTVGTDAKEPLLSVLRTNGSAAARAQVNELVILLEKVNPTASPATSNLLNGEWDLLYSSGIGPASLLGQAVSALPAFAQSAVDLDNVALTIKREQPRVTAVAAGRVGRVDLRAEVRYQLEAETGVRLLESYEGGMAKALGMNLKLPRTKLKRAIFITYLDTDLLISRDSFGGFDLLTRKEKAFNPETTSVVPSSGEGDDSPGV</sequence>
<evidence type="ECO:0000259" key="4">
    <source>
        <dbReference type="Pfam" id="PF04755"/>
    </source>
</evidence>
<dbReference type="Pfam" id="PF04755">
    <property type="entry name" value="PAP_fibrillin"/>
    <property type="match status" value="1"/>
</dbReference>
<dbReference type="InterPro" id="IPR039633">
    <property type="entry name" value="PAP"/>
</dbReference>
<accession>A0A7S1XTL5</accession>
<dbReference type="EMBL" id="HBGJ01031127">
    <property type="protein sequence ID" value="CAD9261335.1"/>
    <property type="molecule type" value="Transcribed_RNA"/>
</dbReference>
<gene>
    <name evidence="5" type="ORF">PPAR1163_LOCUS19715</name>
</gene>
<organism evidence="5">
    <name type="scientific">Phaeomonas parva</name>
    <dbReference type="NCBI Taxonomy" id="124430"/>
    <lineage>
        <taxon>Eukaryota</taxon>
        <taxon>Sar</taxon>
        <taxon>Stramenopiles</taxon>
        <taxon>Ochrophyta</taxon>
        <taxon>Pinguiophyceae</taxon>
        <taxon>Pinguiochrysidales</taxon>
        <taxon>Pinguiochrysidaceae</taxon>
        <taxon>Phaeomonas</taxon>
    </lineage>
</organism>